<evidence type="ECO:0000313" key="6">
    <source>
        <dbReference type="Proteomes" id="UP000590749"/>
    </source>
</evidence>
<evidence type="ECO:0000256" key="3">
    <source>
        <dbReference type="PROSITE-ProRule" id="PRU00409"/>
    </source>
</evidence>
<dbReference type="InterPro" id="IPR011761">
    <property type="entry name" value="ATP-grasp"/>
</dbReference>
<name>A0A7W5FGQ3_9ACTN</name>
<feature type="domain" description="ATP-grasp" evidence="4">
    <location>
        <begin position="129"/>
        <end position="326"/>
    </location>
</feature>
<evidence type="ECO:0000256" key="1">
    <source>
        <dbReference type="ARBA" id="ARBA00010871"/>
    </source>
</evidence>
<dbReference type="Proteomes" id="UP000590749">
    <property type="component" value="Unassembled WGS sequence"/>
</dbReference>
<evidence type="ECO:0000313" key="5">
    <source>
        <dbReference type="EMBL" id="MBB3097781.1"/>
    </source>
</evidence>
<dbReference type="RefSeq" id="WP_183223212.1">
    <property type="nucleotide sequence ID" value="NZ_BMPW01000019.1"/>
</dbReference>
<dbReference type="GO" id="GO:0008716">
    <property type="term" value="F:D-alanine-D-alanine ligase activity"/>
    <property type="evidence" value="ECO:0007669"/>
    <property type="project" value="UniProtKB-EC"/>
</dbReference>
<comment type="caution">
    <text evidence="5">The sequence shown here is derived from an EMBL/GenBank/DDBJ whole genome shotgun (WGS) entry which is preliminary data.</text>
</comment>
<keyword evidence="3" id="KW-0067">ATP-binding</keyword>
<dbReference type="InterPro" id="IPR013815">
    <property type="entry name" value="ATP_grasp_subdomain_1"/>
</dbReference>
<dbReference type="GO" id="GO:0046872">
    <property type="term" value="F:metal ion binding"/>
    <property type="evidence" value="ECO:0007669"/>
    <property type="project" value="InterPro"/>
</dbReference>
<dbReference type="InterPro" id="IPR011095">
    <property type="entry name" value="Dala_Dala_lig_C"/>
</dbReference>
<comment type="similarity">
    <text evidence="1">Belongs to the D-alanine--D-alanine ligase family.</text>
</comment>
<dbReference type="PROSITE" id="PS50975">
    <property type="entry name" value="ATP_GRASP"/>
    <property type="match status" value="1"/>
</dbReference>
<accession>A0A7W5FGQ3</accession>
<gene>
    <name evidence="5" type="ORF">FHR83_005465</name>
</gene>
<dbReference type="PANTHER" id="PTHR23132:SF23">
    <property type="entry name" value="D-ALANINE--D-ALANINE LIGASE B"/>
    <property type="match status" value="1"/>
</dbReference>
<dbReference type="SUPFAM" id="SSF56059">
    <property type="entry name" value="Glutathione synthetase ATP-binding domain-like"/>
    <property type="match status" value="1"/>
</dbReference>
<dbReference type="PANTHER" id="PTHR23132">
    <property type="entry name" value="D-ALANINE--D-ALANINE LIGASE"/>
    <property type="match status" value="1"/>
</dbReference>
<keyword evidence="6" id="KW-1185">Reference proteome</keyword>
<protein>
    <submittedName>
        <fullName evidence="5">D-alanine-D-alanine ligase</fullName>
        <ecNumber evidence="5">6.3.2.4</ecNumber>
    </submittedName>
</protein>
<dbReference type="Gene3D" id="3.40.50.20">
    <property type="match status" value="1"/>
</dbReference>
<keyword evidence="3" id="KW-0547">Nucleotide-binding</keyword>
<sequence length="335" mass="35165">MTSPPAASDPAPITTQAIATARQLLAGSTVCLLAREQPSPIEAAELAGFAQTLPGCDVTVNEVRFADVHELYRPAAAQALSAAAVVVKFTHGPLNRSGLVPAVLDTLGARRAGHPPSVDILSQRKSLIKELMRREQVPTLDYLLLDGGVPVGAQVAQLAARTGATAFVVKPDDGNASEGLHWAGSVEDAARIVHDSGGQLVVEPYRRGRIITVGAVTLLGQVRTVAPLEYLLDGDLVMDADWKRNPKRAPARLEPSVDAEVRTYAARVHRAVGARGLSRTDFIVGPDGVTALEINTNIGLGPGHDIAAAFDATGLDYDDLVICQTASGLPLPGQR</sequence>
<evidence type="ECO:0000259" key="4">
    <source>
        <dbReference type="PROSITE" id="PS50975"/>
    </source>
</evidence>
<dbReference type="EMBL" id="JACHXF010000012">
    <property type="protein sequence ID" value="MBB3097781.1"/>
    <property type="molecule type" value="Genomic_DNA"/>
</dbReference>
<keyword evidence="2 5" id="KW-0436">Ligase</keyword>
<evidence type="ECO:0000256" key="2">
    <source>
        <dbReference type="ARBA" id="ARBA00022598"/>
    </source>
</evidence>
<dbReference type="AlphaFoldDB" id="A0A7W5FGQ3"/>
<dbReference type="Pfam" id="PF07478">
    <property type="entry name" value="Dala_Dala_lig_C"/>
    <property type="match status" value="1"/>
</dbReference>
<dbReference type="EC" id="6.3.2.4" evidence="5"/>
<reference evidence="5 6" key="1">
    <citation type="submission" date="2020-08" db="EMBL/GenBank/DDBJ databases">
        <title>Genomic Encyclopedia of Type Strains, Phase III (KMG-III): the genomes of soil and plant-associated and newly described type strains.</title>
        <authorList>
            <person name="Whitman W."/>
        </authorList>
    </citation>
    <scope>NUCLEOTIDE SEQUENCE [LARGE SCALE GENOMIC DNA]</scope>
    <source>
        <strain evidence="5 6">CECT 3287</strain>
    </source>
</reference>
<dbReference type="GO" id="GO:0005524">
    <property type="term" value="F:ATP binding"/>
    <property type="evidence" value="ECO:0007669"/>
    <property type="project" value="UniProtKB-UniRule"/>
</dbReference>
<organism evidence="5 6">
    <name type="scientific">Actinoplanes campanulatus</name>
    <dbReference type="NCBI Taxonomy" id="113559"/>
    <lineage>
        <taxon>Bacteria</taxon>
        <taxon>Bacillati</taxon>
        <taxon>Actinomycetota</taxon>
        <taxon>Actinomycetes</taxon>
        <taxon>Micromonosporales</taxon>
        <taxon>Micromonosporaceae</taxon>
        <taxon>Actinoplanes</taxon>
    </lineage>
</organism>
<dbReference type="Gene3D" id="3.30.1490.20">
    <property type="entry name" value="ATP-grasp fold, A domain"/>
    <property type="match status" value="1"/>
</dbReference>
<proteinExistence type="inferred from homology"/>
<dbReference type="Gene3D" id="3.30.470.20">
    <property type="entry name" value="ATP-grasp fold, B domain"/>
    <property type="match status" value="1"/>
</dbReference>